<organism evidence="1 2">
    <name type="scientific">Vigna angularis var. angularis</name>
    <dbReference type="NCBI Taxonomy" id="157739"/>
    <lineage>
        <taxon>Eukaryota</taxon>
        <taxon>Viridiplantae</taxon>
        <taxon>Streptophyta</taxon>
        <taxon>Embryophyta</taxon>
        <taxon>Tracheophyta</taxon>
        <taxon>Spermatophyta</taxon>
        <taxon>Magnoliopsida</taxon>
        <taxon>eudicotyledons</taxon>
        <taxon>Gunneridae</taxon>
        <taxon>Pentapetalae</taxon>
        <taxon>rosids</taxon>
        <taxon>fabids</taxon>
        <taxon>Fabales</taxon>
        <taxon>Fabaceae</taxon>
        <taxon>Papilionoideae</taxon>
        <taxon>50 kb inversion clade</taxon>
        <taxon>NPAAA clade</taxon>
        <taxon>indigoferoid/millettioid clade</taxon>
        <taxon>Phaseoleae</taxon>
        <taxon>Vigna</taxon>
    </lineage>
</organism>
<dbReference type="EMBL" id="AP015034">
    <property type="protein sequence ID" value="BAT74153.1"/>
    <property type="molecule type" value="Genomic_DNA"/>
</dbReference>
<evidence type="ECO:0000313" key="2">
    <source>
        <dbReference type="Proteomes" id="UP000291084"/>
    </source>
</evidence>
<dbReference type="Proteomes" id="UP000291084">
    <property type="component" value="Chromosome 1"/>
</dbReference>
<keyword evidence="2" id="KW-1185">Reference proteome</keyword>
<gene>
    <name evidence="1" type="primary">Vigan.01G176200</name>
    <name evidence="1" type="ORF">VIGAN_01176200</name>
</gene>
<evidence type="ECO:0000313" key="1">
    <source>
        <dbReference type="EMBL" id="BAT74153.1"/>
    </source>
</evidence>
<evidence type="ECO:0008006" key="3">
    <source>
        <dbReference type="Google" id="ProtNLM"/>
    </source>
</evidence>
<accession>A0A0S3R0K6</accession>
<name>A0A0S3R0K6_PHAAN</name>
<proteinExistence type="predicted"/>
<reference evidence="1 2" key="1">
    <citation type="journal article" date="2015" name="Sci. Rep.">
        <title>The power of single molecule real-time sequencing technology in the de novo assembly of a eukaryotic genome.</title>
        <authorList>
            <person name="Sakai H."/>
            <person name="Naito K."/>
            <person name="Ogiso-Tanaka E."/>
            <person name="Takahashi Y."/>
            <person name="Iseki K."/>
            <person name="Muto C."/>
            <person name="Satou K."/>
            <person name="Teruya K."/>
            <person name="Shiroma A."/>
            <person name="Shimoji M."/>
            <person name="Hirano T."/>
            <person name="Itoh T."/>
            <person name="Kaga A."/>
            <person name="Tomooka N."/>
        </authorList>
    </citation>
    <scope>NUCLEOTIDE SEQUENCE [LARGE SCALE GENOMIC DNA]</scope>
    <source>
        <strain evidence="2">cv. Shumari</strain>
    </source>
</reference>
<dbReference type="AlphaFoldDB" id="A0A0S3R0K6"/>
<protein>
    <recommendedName>
        <fullName evidence="3">Retrotransposon gag domain-containing protein</fullName>
    </recommendedName>
</protein>
<sequence length="90" mass="10883">MKRVEFPTFEGTNPMGWIARVERFFNIQNISEREKIKLAYISMERGASYWFRFWKKKTKNPSWTTLTEALQRRFDGRNRGSIFEKLATVR</sequence>
<dbReference type="OrthoDB" id="1751726at2759"/>